<dbReference type="InterPro" id="IPR048971">
    <property type="entry name" value="Apc1_3rd"/>
</dbReference>
<dbReference type="Pfam" id="PF12859">
    <property type="entry name" value="ANAPC1"/>
    <property type="match status" value="2"/>
</dbReference>
<dbReference type="InterPro" id="IPR024990">
    <property type="entry name" value="Apc1"/>
</dbReference>
<comment type="similarity">
    <text evidence="1">Belongs to the APC1 family.</text>
</comment>
<evidence type="ECO:0000259" key="8">
    <source>
        <dbReference type="Pfam" id="PF21282"/>
    </source>
</evidence>
<evidence type="ECO:0000256" key="1">
    <source>
        <dbReference type="ARBA" id="ARBA00010547"/>
    </source>
</evidence>
<accession>A0A0C2Z8G8</accession>
<protein>
    <submittedName>
        <fullName evidence="9">Uncharacterized protein</fullName>
    </submittedName>
</protein>
<dbReference type="GO" id="GO:0005680">
    <property type="term" value="C:anaphase-promoting complex"/>
    <property type="evidence" value="ECO:0007669"/>
    <property type="project" value="InterPro"/>
</dbReference>
<feature type="domain" description="Anaphase-promoting complex subunit 1 N-terminal" evidence="6">
    <location>
        <begin position="229"/>
        <end position="333"/>
    </location>
</feature>
<feature type="domain" description="Anaphase-promoting complex subunit 1 N-terminal" evidence="6">
    <location>
        <begin position="62"/>
        <end position="218"/>
    </location>
</feature>
<feature type="domain" description="Anaphase-promoting complex subunit 1 C-terminal" evidence="7">
    <location>
        <begin position="1591"/>
        <end position="1759"/>
    </location>
</feature>
<evidence type="ECO:0000256" key="3">
    <source>
        <dbReference type="ARBA" id="ARBA00022737"/>
    </source>
</evidence>
<dbReference type="GO" id="GO:0007091">
    <property type="term" value="P:metaphase/anaphase transition of mitotic cell cycle"/>
    <property type="evidence" value="ECO:0007669"/>
    <property type="project" value="TreeGrafter"/>
</dbReference>
<dbReference type="FunCoup" id="A0A0C2Z8G8">
    <property type="interactions" value="663"/>
</dbReference>
<name>A0A0C2Z8G8_9AGAM</name>
<dbReference type="EMBL" id="KN822089">
    <property type="protein sequence ID" value="KIM58233.1"/>
    <property type="molecule type" value="Genomic_DNA"/>
</dbReference>
<dbReference type="InParanoid" id="A0A0C2Z8G8"/>
<dbReference type="Pfam" id="PF21282">
    <property type="entry name" value="APC1_3rd"/>
    <property type="match status" value="1"/>
</dbReference>
<dbReference type="OrthoDB" id="26401at2759"/>
<evidence type="ECO:0000256" key="2">
    <source>
        <dbReference type="ARBA" id="ARBA00022618"/>
    </source>
</evidence>
<proteinExistence type="inferred from homology"/>
<dbReference type="Gene3D" id="1.25.10.10">
    <property type="entry name" value="Leucine-rich Repeat Variant"/>
    <property type="match status" value="2"/>
</dbReference>
<evidence type="ECO:0000313" key="9">
    <source>
        <dbReference type="EMBL" id="KIM58233.1"/>
    </source>
</evidence>
<dbReference type="InterPro" id="IPR041221">
    <property type="entry name" value="APC1_C"/>
</dbReference>
<evidence type="ECO:0000256" key="5">
    <source>
        <dbReference type="ARBA" id="ARBA00023306"/>
    </source>
</evidence>
<keyword evidence="3" id="KW-0677">Repeat</keyword>
<evidence type="ECO:0000259" key="7">
    <source>
        <dbReference type="Pfam" id="PF18122"/>
    </source>
</evidence>
<dbReference type="InterPro" id="IPR011989">
    <property type="entry name" value="ARM-like"/>
</dbReference>
<keyword evidence="5" id="KW-0131">Cell cycle</keyword>
<dbReference type="GO" id="GO:0070979">
    <property type="term" value="P:protein K11-linked ubiquitination"/>
    <property type="evidence" value="ECO:0007669"/>
    <property type="project" value="TreeGrafter"/>
</dbReference>
<gene>
    <name evidence="9" type="ORF">SCLCIDRAFT_28260</name>
</gene>
<keyword evidence="10" id="KW-1185">Reference proteome</keyword>
<dbReference type="GO" id="GO:0031145">
    <property type="term" value="P:anaphase-promoting complex-dependent catabolic process"/>
    <property type="evidence" value="ECO:0007669"/>
    <property type="project" value="TreeGrafter"/>
</dbReference>
<keyword evidence="2" id="KW-0132">Cell division</keyword>
<evidence type="ECO:0000313" key="10">
    <source>
        <dbReference type="Proteomes" id="UP000053989"/>
    </source>
</evidence>
<evidence type="ECO:0000259" key="6">
    <source>
        <dbReference type="Pfam" id="PF12859"/>
    </source>
</evidence>
<feature type="domain" description="Anaphase-promoting complex subunit 1 beta-sandwich" evidence="8">
    <location>
        <begin position="1461"/>
        <end position="1543"/>
    </location>
</feature>
<dbReference type="Pfam" id="PF18122">
    <property type="entry name" value="APC1_C"/>
    <property type="match status" value="1"/>
</dbReference>
<dbReference type="STRING" id="1036808.A0A0C2Z8G8"/>
<dbReference type="PANTHER" id="PTHR12827">
    <property type="entry name" value="MEIOTIC CHECKPOINT REGULATOR TSG24 FAMILY MEMBER"/>
    <property type="match status" value="1"/>
</dbReference>
<dbReference type="GO" id="GO:0051301">
    <property type="term" value="P:cell division"/>
    <property type="evidence" value="ECO:0007669"/>
    <property type="project" value="UniProtKB-KW"/>
</dbReference>
<reference evidence="9 10" key="1">
    <citation type="submission" date="2014-04" db="EMBL/GenBank/DDBJ databases">
        <authorList>
            <consortium name="DOE Joint Genome Institute"/>
            <person name="Kuo A."/>
            <person name="Kohler A."/>
            <person name="Nagy L.G."/>
            <person name="Floudas D."/>
            <person name="Copeland A."/>
            <person name="Barry K.W."/>
            <person name="Cichocki N."/>
            <person name="Veneault-Fourrey C."/>
            <person name="LaButti K."/>
            <person name="Lindquist E.A."/>
            <person name="Lipzen A."/>
            <person name="Lundell T."/>
            <person name="Morin E."/>
            <person name="Murat C."/>
            <person name="Sun H."/>
            <person name="Tunlid A."/>
            <person name="Henrissat B."/>
            <person name="Grigoriev I.V."/>
            <person name="Hibbett D.S."/>
            <person name="Martin F."/>
            <person name="Nordberg H.P."/>
            <person name="Cantor M.N."/>
            <person name="Hua S.X."/>
        </authorList>
    </citation>
    <scope>NUCLEOTIDE SEQUENCE [LARGE SCALE GENOMIC DNA]</scope>
    <source>
        <strain evidence="9 10">Foug A</strain>
    </source>
</reference>
<keyword evidence="4" id="KW-0498">Mitosis</keyword>
<dbReference type="HOGENOM" id="CLU_001202_3_0_1"/>
<organism evidence="9 10">
    <name type="scientific">Scleroderma citrinum Foug A</name>
    <dbReference type="NCBI Taxonomy" id="1036808"/>
    <lineage>
        <taxon>Eukaryota</taxon>
        <taxon>Fungi</taxon>
        <taxon>Dikarya</taxon>
        <taxon>Basidiomycota</taxon>
        <taxon>Agaricomycotina</taxon>
        <taxon>Agaricomycetes</taxon>
        <taxon>Agaricomycetidae</taxon>
        <taxon>Boletales</taxon>
        <taxon>Sclerodermatineae</taxon>
        <taxon>Sclerodermataceae</taxon>
        <taxon>Scleroderma</taxon>
    </lineage>
</organism>
<sequence length="1832" mass="203185">MKSEIVIQLRPQPPSAGVQFLSQLPGSSSSEGSDLLRSIRTALRGTTTDGVSSAYAPSFEPGSDSWVEQELSWTDRCAVLSHGGVIRRKWDFTEEQQTIQYACLGRFVHSTGEATGRMHGSAHYTSSREEYTHAGPAGEQLFGPFKAVRSEHSHSQQQQQQQQQQQVSASVPAVFVFLRCLGRVFLANGVDYTFALPFLVRRAWPLSPHGVLIQRCVELVEIEEARFTGDALLPTVFSITNPFAEAAAVGVTAGIEGGCMGGVSASLTDEAEQCSRPLEAVSAAEEVVWVSVRKSPADADDGDGMDILITFNGDRKELTIWRYVYMKPKDAPAPVEHGRMKAAFWVQQLATHRLACTPAGWVDGFSATLFDQRYDGAAERTLLALCVPGAQTAVYALTVEEASGCVRATYLTTIDAVSVVSVRATRAEIWDLLAVKSDASVSVFTHGLCELPIQLRLARPESKGGTVEVPIRDVVEAKWECVSSVTLVCSGGERYRARFHLIPQDPLVSQALRVLSLVLPKQEAFDIHRRFLETWAPHYFWTSSNLEFHALSFALSLVLDLKLVYPCKDDAPLSTPWAKFCHLAANCRSFVDDPALQRLTLPARPTSRRYFLRALKPNPLLVPVLYGLHMLAEDLRLVVHRYDSLVLLVPLICHIAHIVRPEWVDYWKRLCPNVMPAWPSPSTACADMLDDRIPVWPPDMAAILYGRISNPDWRFPSYETPRLASLFDIQPSFAFGNGEPLLSLQRLTTAYLCLADNGVASTHKRAELTVETLVRTWGTAKRGLFFLDSLPLGIAAPLHEAIRTCQLSPPSHWHSEHYELIGRRDLAFSVAKVQPVNFQQGVYRSAETYMRSYRRITISHLVQQAKSASLGEIDAVSGVELDLKSFANIRFGQDRRLEEVARMLCSSAVASVRLVDRPELNEHDQAKEQQHQVVRIAERTLALPYGRAMFTFGTVLTVTREAYVIPKMEYSVRIQPSNVIVGPEPGKIPLECTNWGEFHNGVAAGLRIAPGAQGVESSWIAFNKPSELTPQHAGFLFGLGLTGHLKEMLTWHTFGYLTPKHDFTSIGVLLGLSAANVGSGNKHVTKLLAVHTPALLPTPTVDLNVSLMTQAAGLAGVGILYLGTKNRRMAEVCLHQISRKDLVQPDLSNEHREAYTYSAALALGMIMLGQGSSTPADVACLHRLRILVHGEGKYFTDASTRPTFDVNITSPAATMALGLMYLKTGRKDVADILEVPSTIIELNRIQPSFLLLRTIARALIMWDSIGSTEEWVMKQIPTPIAEAMQEQMVSKKPVDDAIQLAYYNILAGCCFVVGLKYAGTARHEAYVMLSHYFDNFSRFVSTNGLTFDHKIKRSAVREGLNLISVALCMVMAGTGEIFCLRRLRYAYGMYHQAFRYGVHVATHLSLGLLFLGAGRFTLGTSNAAIACLVTAFFPRFHHVSSDNKSYLQALRHLWVLAVEPRCLVARDVNTCEAVYLPVKITTREGNEKGVSQLISPTLIPDFGKLLSIRVDTPRYWPFFVDLESSADQKKNLLMNQTLYVKRRTAFLSYTEDPRGSRSLFVRSGSSAGDAATLDFPQLTNARAHPASDLTHFISSFSNDTLFLAFADYFSRDDGATDAERTFHAYCHAALLDSILQDKMETLQSHLALYQYRTQPETAAYFHLRLQDLRFAADFYSKVFDRRFSGRAEHNPRPPLIRENTVSGALQALDRRLEELQLHPKFNKVLVRYARGEPIGETEESEAGELSRCLAWYLTRNSVPSASLLVILRQLARDAHAQCTAQPPPDGTTHLRALDVGIKEVLRGTGTKMINAFGSGWSGSSLDRIIDAWQGVS</sequence>
<dbReference type="InterPro" id="IPR049255">
    <property type="entry name" value="Apc1_N"/>
</dbReference>
<evidence type="ECO:0000256" key="4">
    <source>
        <dbReference type="ARBA" id="ARBA00022776"/>
    </source>
</evidence>
<reference evidence="10" key="2">
    <citation type="submission" date="2015-01" db="EMBL/GenBank/DDBJ databases">
        <title>Evolutionary Origins and Diversification of the Mycorrhizal Mutualists.</title>
        <authorList>
            <consortium name="DOE Joint Genome Institute"/>
            <consortium name="Mycorrhizal Genomics Consortium"/>
            <person name="Kohler A."/>
            <person name="Kuo A."/>
            <person name="Nagy L.G."/>
            <person name="Floudas D."/>
            <person name="Copeland A."/>
            <person name="Barry K.W."/>
            <person name="Cichocki N."/>
            <person name="Veneault-Fourrey C."/>
            <person name="LaButti K."/>
            <person name="Lindquist E.A."/>
            <person name="Lipzen A."/>
            <person name="Lundell T."/>
            <person name="Morin E."/>
            <person name="Murat C."/>
            <person name="Riley R."/>
            <person name="Ohm R."/>
            <person name="Sun H."/>
            <person name="Tunlid A."/>
            <person name="Henrissat B."/>
            <person name="Grigoriev I.V."/>
            <person name="Hibbett D.S."/>
            <person name="Martin F."/>
        </authorList>
    </citation>
    <scope>NUCLEOTIDE SEQUENCE [LARGE SCALE GENOMIC DNA]</scope>
    <source>
        <strain evidence="10">Foug A</strain>
    </source>
</reference>
<dbReference type="Proteomes" id="UP000053989">
    <property type="component" value="Unassembled WGS sequence"/>
</dbReference>
<dbReference type="PANTHER" id="PTHR12827:SF3">
    <property type="entry name" value="ANAPHASE-PROMOTING COMPLEX SUBUNIT 1"/>
    <property type="match status" value="1"/>
</dbReference>
<dbReference type="GO" id="GO:0060090">
    <property type="term" value="F:molecular adaptor activity"/>
    <property type="evidence" value="ECO:0007669"/>
    <property type="project" value="TreeGrafter"/>
</dbReference>